<comment type="caution">
    <text evidence="13">The sequence shown here is derived from an EMBL/GenBank/DDBJ whole genome shotgun (WGS) entry which is preliminary data.</text>
</comment>
<dbReference type="Gene3D" id="1.10.3810.10">
    <property type="entry name" value="Biosynthetic peptidoglycan transglycosylase-like"/>
    <property type="match status" value="1"/>
</dbReference>
<evidence type="ECO:0000259" key="12">
    <source>
        <dbReference type="Pfam" id="PF00912"/>
    </source>
</evidence>
<feature type="compositionally biased region" description="Low complexity" evidence="9">
    <location>
        <begin position="760"/>
        <end position="804"/>
    </location>
</feature>
<evidence type="ECO:0000256" key="2">
    <source>
        <dbReference type="ARBA" id="ARBA00022670"/>
    </source>
</evidence>
<protein>
    <submittedName>
        <fullName evidence="13">Transglycosylase domain-containing protein</fullName>
    </submittedName>
</protein>
<dbReference type="InterPro" id="IPR001460">
    <property type="entry name" value="PCN-bd_Tpept"/>
</dbReference>
<evidence type="ECO:0000256" key="3">
    <source>
        <dbReference type="ARBA" id="ARBA00022676"/>
    </source>
</evidence>
<dbReference type="InterPro" id="IPR050396">
    <property type="entry name" value="Glycosyltr_51/Transpeptidase"/>
</dbReference>
<evidence type="ECO:0000256" key="10">
    <source>
        <dbReference type="SAM" id="Phobius"/>
    </source>
</evidence>
<keyword evidence="14" id="KW-1185">Reference proteome</keyword>
<evidence type="ECO:0000256" key="9">
    <source>
        <dbReference type="SAM" id="MobiDB-lite"/>
    </source>
</evidence>
<comment type="catalytic activity">
    <reaction evidence="7">
        <text>Preferential cleavage: (Ac)2-L-Lys-D-Ala-|-D-Ala. Also transpeptidation of peptidyl-alanyl moieties that are N-acyl substituents of D-alanine.</text>
        <dbReference type="EC" id="3.4.16.4"/>
    </reaction>
</comment>
<proteinExistence type="predicted"/>
<reference evidence="14" key="1">
    <citation type="journal article" date="2019" name="Int. J. Syst. Evol. Microbiol.">
        <title>The Global Catalogue of Microorganisms (GCM) 10K type strain sequencing project: providing services to taxonomists for standard genome sequencing and annotation.</title>
        <authorList>
            <consortium name="The Broad Institute Genomics Platform"/>
            <consortium name="The Broad Institute Genome Sequencing Center for Infectious Disease"/>
            <person name="Wu L."/>
            <person name="Ma J."/>
        </authorList>
    </citation>
    <scope>NUCLEOTIDE SEQUENCE [LARGE SCALE GENOMIC DNA]</scope>
    <source>
        <strain evidence="14">JCM 10671</strain>
    </source>
</reference>
<dbReference type="InterPro" id="IPR012338">
    <property type="entry name" value="Beta-lactam/transpept-like"/>
</dbReference>
<organism evidence="13 14">
    <name type="scientific">Sporichthya brevicatena</name>
    <dbReference type="NCBI Taxonomy" id="171442"/>
    <lineage>
        <taxon>Bacteria</taxon>
        <taxon>Bacillati</taxon>
        <taxon>Actinomycetota</taxon>
        <taxon>Actinomycetes</taxon>
        <taxon>Sporichthyales</taxon>
        <taxon>Sporichthyaceae</taxon>
        <taxon>Sporichthya</taxon>
    </lineage>
</organism>
<name>A0ABP3R8D4_9ACTN</name>
<keyword evidence="6" id="KW-0511">Multifunctional enzyme</keyword>
<dbReference type="InterPro" id="IPR023346">
    <property type="entry name" value="Lysozyme-like_dom_sf"/>
</dbReference>
<feature type="domain" description="Glycosyl transferase family 51" evidence="12">
    <location>
        <begin position="96"/>
        <end position="281"/>
    </location>
</feature>
<keyword evidence="2" id="KW-0645">Protease</keyword>
<dbReference type="Pfam" id="PF00905">
    <property type="entry name" value="Transpeptidase"/>
    <property type="match status" value="1"/>
</dbReference>
<evidence type="ECO:0000256" key="6">
    <source>
        <dbReference type="ARBA" id="ARBA00023268"/>
    </source>
</evidence>
<keyword evidence="1" id="KW-0121">Carboxypeptidase</keyword>
<evidence type="ECO:0000313" key="13">
    <source>
        <dbReference type="EMBL" id="GAA0603054.1"/>
    </source>
</evidence>
<dbReference type="Gene3D" id="3.40.710.10">
    <property type="entry name" value="DD-peptidase/beta-lactamase superfamily"/>
    <property type="match status" value="1"/>
</dbReference>
<evidence type="ECO:0000256" key="8">
    <source>
        <dbReference type="ARBA" id="ARBA00049902"/>
    </source>
</evidence>
<feature type="domain" description="Penicillin-binding protein transpeptidase" evidence="11">
    <location>
        <begin position="384"/>
        <end position="612"/>
    </location>
</feature>
<dbReference type="SUPFAM" id="SSF53955">
    <property type="entry name" value="Lysozyme-like"/>
    <property type="match status" value="1"/>
</dbReference>
<keyword evidence="4" id="KW-0808">Transferase</keyword>
<dbReference type="PANTHER" id="PTHR32282:SF33">
    <property type="entry name" value="PEPTIDOGLYCAN GLYCOSYLTRANSFERASE"/>
    <property type="match status" value="1"/>
</dbReference>
<dbReference type="InterPro" id="IPR001264">
    <property type="entry name" value="Glyco_trans_51"/>
</dbReference>
<keyword evidence="5" id="KW-0378">Hydrolase</keyword>
<dbReference type="EMBL" id="BAAAHE010000001">
    <property type="protein sequence ID" value="GAA0603054.1"/>
    <property type="molecule type" value="Genomic_DNA"/>
</dbReference>
<keyword evidence="10" id="KW-1133">Transmembrane helix</keyword>
<gene>
    <name evidence="13" type="ORF">GCM10009547_00720</name>
</gene>
<dbReference type="SUPFAM" id="SSF56601">
    <property type="entry name" value="beta-lactamase/transpeptidase-like"/>
    <property type="match status" value="1"/>
</dbReference>
<dbReference type="InterPro" id="IPR036950">
    <property type="entry name" value="PBP_transglycosylase"/>
</dbReference>
<evidence type="ECO:0000256" key="1">
    <source>
        <dbReference type="ARBA" id="ARBA00022645"/>
    </source>
</evidence>
<evidence type="ECO:0000256" key="5">
    <source>
        <dbReference type="ARBA" id="ARBA00022801"/>
    </source>
</evidence>
<evidence type="ECO:0000256" key="4">
    <source>
        <dbReference type="ARBA" id="ARBA00022679"/>
    </source>
</evidence>
<feature type="region of interest" description="Disordered" evidence="9">
    <location>
        <begin position="721"/>
        <end position="804"/>
    </location>
</feature>
<dbReference type="Pfam" id="PF00912">
    <property type="entry name" value="Transgly"/>
    <property type="match status" value="1"/>
</dbReference>
<keyword evidence="3" id="KW-0328">Glycosyltransferase</keyword>
<keyword evidence="10" id="KW-0472">Membrane</keyword>
<accession>A0ABP3R8D4</accession>
<dbReference type="RefSeq" id="WP_344600395.1">
    <property type="nucleotide sequence ID" value="NZ_BAAAHE010000001.1"/>
</dbReference>
<evidence type="ECO:0000259" key="11">
    <source>
        <dbReference type="Pfam" id="PF00905"/>
    </source>
</evidence>
<comment type="catalytic activity">
    <reaction evidence="8">
        <text>[GlcNAc-(1-&gt;4)-Mur2Ac(oyl-L-Ala-gamma-D-Glu-L-Lys-D-Ala-D-Ala)](n)-di-trans,octa-cis-undecaprenyl diphosphate + beta-D-GlcNAc-(1-&gt;4)-Mur2Ac(oyl-L-Ala-gamma-D-Glu-L-Lys-D-Ala-D-Ala)-di-trans,octa-cis-undecaprenyl diphosphate = [GlcNAc-(1-&gt;4)-Mur2Ac(oyl-L-Ala-gamma-D-Glu-L-Lys-D-Ala-D-Ala)](n+1)-di-trans,octa-cis-undecaprenyl diphosphate + di-trans,octa-cis-undecaprenyl diphosphate + H(+)</text>
        <dbReference type="Rhea" id="RHEA:23708"/>
        <dbReference type="Rhea" id="RHEA-COMP:9602"/>
        <dbReference type="Rhea" id="RHEA-COMP:9603"/>
        <dbReference type="ChEBI" id="CHEBI:15378"/>
        <dbReference type="ChEBI" id="CHEBI:58405"/>
        <dbReference type="ChEBI" id="CHEBI:60033"/>
        <dbReference type="ChEBI" id="CHEBI:78435"/>
        <dbReference type="EC" id="2.4.99.28"/>
    </reaction>
</comment>
<evidence type="ECO:0000313" key="14">
    <source>
        <dbReference type="Proteomes" id="UP001500957"/>
    </source>
</evidence>
<evidence type="ECO:0000256" key="7">
    <source>
        <dbReference type="ARBA" id="ARBA00034000"/>
    </source>
</evidence>
<keyword evidence="10" id="KW-0812">Transmembrane</keyword>
<feature type="transmembrane region" description="Helical" evidence="10">
    <location>
        <begin position="35"/>
        <end position="59"/>
    </location>
</feature>
<sequence>MKFPWGRRKNKADTPVVITPALGTWGAPKEEAKSAYIAGFLGACVLAGAMVAGMLLPLVGTGAVAAKKLAEDFQELPSDIETRPPAQASVVLAADGTRIATFYDENRVAVPLAKVAPIMVKAILAIEDSRFYEHGGVDPKGTLRALVNNSDGGGRQGGSTLTQQYVKNLLIQLSDGDPDKIAAARAPTIKRKVQELKYALEIEKRMTKDQILENYLNISYYGSGAYGIEAAARRYFSKSSNNLTLTEAAMLAGAVQSPGRYDATQYPEAAKTRRDVVLTRMRDVGFITTDQMVKAKAEDLGLRVSPTFNGCTRSPVPFFCDYITKVILNDPIFGETERDRSDVLSRGGLTIRTTLNMQAQKAADTSMKFHTNPTDKVASALATVEPGTGKILAMAISREYGTGKGKTVINYATDYKYGGSRGFQNGSTHKVFTSAAAIAEGYGTEYKIDSPFRKGGFPHQMRCDGKRVPADGWAPKNFTDEDTDGVFGKITQREALRRSVNTYYASLEVKVGLCDVVKMAEAAGIHRADGQPQFEFLPYTLGINEISPLTLANSYATFAARGKRCDPIAIESIAGRDGKALPVPSANCQQTIKPEVADVVVDMLRSVMEKGGYGFRMRLSDNNPCLLKNPVECIQGDPNSDRAAGGKTGTTNNQIAVWYAGMTMQMSTAVWVGNPDDYGFIMDDINIGGFYRAAVSGSRVPGPIWRDMMIPAHKGLPKLNFHPPSNKWLRGTKGPGEVGPGRMTYKSGDLNTPKAGDPIPAAKPNNNTNRNNNKNNNKQNQNNQNQPQNQPAQNQPANPVREQN</sequence>
<dbReference type="PANTHER" id="PTHR32282">
    <property type="entry name" value="BINDING PROTEIN TRANSPEPTIDASE, PUTATIVE-RELATED"/>
    <property type="match status" value="1"/>
</dbReference>
<dbReference type="Proteomes" id="UP001500957">
    <property type="component" value="Unassembled WGS sequence"/>
</dbReference>